<dbReference type="Proteomes" id="UP001597237">
    <property type="component" value="Unassembled WGS sequence"/>
</dbReference>
<gene>
    <name evidence="2" type="ORF">ACFSC0_19960</name>
</gene>
<accession>A0ABW4N6V3</accession>
<name>A0ABW4N6V3_9CAUL</name>
<sequence>MLKDWPALMDLATAGDYLALSPGSLINLLRRENVSPVDVGSRHRRWRRRDLDALVERLPAAWDQGEDGPDAAVDTALAAVERRARERRRNPNTRRSGEVRQPHPAA</sequence>
<reference evidence="3" key="1">
    <citation type="journal article" date="2019" name="Int. J. Syst. Evol. Microbiol.">
        <title>The Global Catalogue of Microorganisms (GCM) 10K type strain sequencing project: providing services to taxonomists for standard genome sequencing and annotation.</title>
        <authorList>
            <consortium name="The Broad Institute Genomics Platform"/>
            <consortium name="The Broad Institute Genome Sequencing Center for Infectious Disease"/>
            <person name="Wu L."/>
            <person name="Ma J."/>
        </authorList>
    </citation>
    <scope>NUCLEOTIDE SEQUENCE [LARGE SCALE GENOMIC DNA]</scope>
    <source>
        <strain evidence="3">DFY28</strain>
    </source>
</reference>
<evidence type="ECO:0000256" key="1">
    <source>
        <dbReference type="SAM" id="MobiDB-lite"/>
    </source>
</evidence>
<feature type="region of interest" description="Disordered" evidence="1">
    <location>
        <begin position="80"/>
        <end position="106"/>
    </location>
</feature>
<keyword evidence="3" id="KW-1185">Reference proteome</keyword>
<dbReference type="EMBL" id="JBHUEY010000012">
    <property type="protein sequence ID" value="MFD1785681.1"/>
    <property type="molecule type" value="Genomic_DNA"/>
</dbReference>
<evidence type="ECO:0000313" key="3">
    <source>
        <dbReference type="Proteomes" id="UP001597237"/>
    </source>
</evidence>
<protein>
    <recommendedName>
        <fullName evidence="4">Helix-turn-helix domain-containing protein</fullName>
    </recommendedName>
</protein>
<feature type="compositionally biased region" description="Basic and acidic residues" evidence="1">
    <location>
        <begin position="95"/>
        <end position="106"/>
    </location>
</feature>
<proteinExistence type="predicted"/>
<evidence type="ECO:0008006" key="4">
    <source>
        <dbReference type="Google" id="ProtNLM"/>
    </source>
</evidence>
<organism evidence="2 3">
    <name type="scientific">Phenylobacterium terrae</name>
    <dbReference type="NCBI Taxonomy" id="2665495"/>
    <lineage>
        <taxon>Bacteria</taxon>
        <taxon>Pseudomonadati</taxon>
        <taxon>Pseudomonadota</taxon>
        <taxon>Alphaproteobacteria</taxon>
        <taxon>Caulobacterales</taxon>
        <taxon>Caulobacteraceae</taxon>
        <taxon>Phenylobacterium</taxon>
    </lineage>
</organism>
<evidence type="ECO:0000313" key="2">
    <source>
        <dbReference type="EMBL" id="MFD1785681.1"/>
    </source>
</evidence>
<dbReference type="RefSeq" id="WP_377281718.1">
    <property type="nucleotide sequence ID" value="NZ_JBHRSI010000004.1"/>
</dbReference>
<comment type="caution">
    <text evidence="2">The sequence shown here is derived from an EMBL/GenBank/DDBJ whole genome shotgun (WGS) entry which is preliminary data.</text>
</comment>